<keyword evidence="6 8" id="KW-0408">Iron</keyword>
<sequence length="372" mass="39960">MSSQPDENSCRSLATLLPSTVPENAPDHCPGTESAQAGIASACSGCANQSICQSQPKGPDPDLPAIRARLKNVKHKILVLSGKGGVGKSTFSVGLGWAFSGDGHNTALLDIDITGPSLPLMLGLSPDVHRLHSTSTGWSPLYVTDNLCVMSIGFMLPSIDSAVIWRGPKKNGIIKQFLKDVDWVAGEPEMNSDGHEGQIDFMIIDTPPGTSDEHLSITSYLKESGITGAIVLTTPQEVAIQDVRRIISFCRKTSIPIMGVVENMSGFVCANCNGKSEIFLPTTGGAERLCREEGLELLGKIPLDARIGKSCDFGQDWLQEFPESVATQAYYLIVDRVKAKISQVDEQQDLRNSVDFAAVDVRDSKQEQNSAS</sequence>
<dbReference type="OrthoDB" id="1741334at2759"/>
<evidence type="ECO:0000256" key="3">
    <source>
        <dbReference type="ARBA" id="ARBA00022723"/>
    </source>
</evidence>
<dbReference type="GO" id="GO:0046872">
    <property type="term" value="F:metal ion binding"/>
    <property type="evidence" value="ECO:0007669"/>
    <property type="project" value="UniProtKB-KW"/>
</dbReference>
<dbReference type="GO" id="GO:0051539">
    <property type="term" value="F:4 iron, 4 sulfur cluster binding"/>
    <property type="evidence" value="ECO:0007669"/>
    <property type="project" value="UniProtKB-UniRule"/>
</dbReference>
<keyword evidence="5 8" id="KW-0067">ATP-binding</keyword>
<comment type="subcellular location">
    <subcellularLocation>
        <location evidence="8">Cytoplasm</location>
    </subcellularLocation>
</comment>
<dbReference type="PANTHER" id="PTHR23264">
    <property type="entry name" value="NUCLEOTIDE-BINDING PROTEIN NBP35 YEAST -RELATED"/>
    <property type="match status" value="1"/>
</dbReference>
<dbReference type="GO" id="GO:0140663">
    <property type="term" value="F:ATP-dependent FeS chaperone activity"/>
    <property type="evidence" value="ECO:0007669"/>
    <property type="project" value="InterPro"/>
</dbReference>
<feature type="binding site" evidence="8">
    <location>
        <position position="29"/>
    </location>
    <ligand>
        <name>[4Fe-4S] cluster</name>
        <dbReference type="ChEBI" id="CHEBI:49883"/>
        <label>1</label>
    </ligand>
</feature>
<comment type="function">
    <text evidence="8">Component of the cytosolic iron-sulfur (Fe/S) protein assembly (CIA) machinery. Required for maturation of extramitochondrial Fe-S proteins. The NBP35-CFD1 heterotetramer forms a Fe-S scaffold complex, mediating the de novo assembly of an Fe-S cluster and its transfer to target apoproteins.</text>
</comment>
<dbReference type="InterPro" id="IPR019591">
    <property type="entry name" value="Mrp/NBP35_ATP-bd"/>
</dbReference>
<keyword evidence="7 8" id="KW-0411">Iron-sulfur</keyword>
<comment type="caution">
    <text evidence="9">The sequence shown here is derived from an EMBL/GenBank/DDBJ whole genome shotgun (WGS) entry which is preliminary data.</text>
</comment>
<feature type="binding site" evidence="8">
    <location>
        <begin position="82"/>
        <end position="89"/>
    </location>
    <ligand>
        <name>ATP</name>
        <dbReference type="ChEBI" id="CHEBI:30616"/>
    </ligand>
</feature>
<keyword evidence="2 8" id="KW-0963">Cytoplasm</keyword>
<evidence type="ECO:0000256" key="2">
    <source>
        <dbReference type="ARBA" id="ARBA00022490"/>
    </source>
</evidence>
<feature type="binding site" evidence="8">
    <location>
        <position position="46"/>
    </location>
    <ligand>
        <name>[4Fe-4S] cluster</name>
        <dbReference type="ChEBI" id="CHEBI:49883"/>
        <label>1</label>
    </ligand>
</feature>
<dbReference type="AlphaFoldDB" id="A0A9P6N642"/>
<feature type="binding site" evidence="8">
    <location>
        <position position="52"/>
    </location>
    <ligand>
        <name>[4Fe-4S] cluster</name>
        <dbReference type="ChEBI" id="CHEBI:49883"/>
        <label>1</label>
    </ligand>
</feature>
<evidence type="ECO:0000256" key="1">
    <source>
        <dbReference type="ARBA" id="ARBA00022485"/>
    </source>
</evidence>
<keyword evidence="1 8" id="KW-0004">4Fe-4S</keyword>
<dbReference type="HAMAP" id="MF_02040">
    <property type="entry name" value="Mrp_NBP35"/>
    <property type="match status" value="1"/>
</dbReference>
<dbReference type="Proteomes" id="UP000886653">
    <property type="component" value="Unassembled WGS sequence"/>
</dbReference>
<evidence type="ECO:0000256" key="7">
    <source>
        <dbReference type="ARBA" id="ARBA00023014"/>
    </source>
</evidence>
<dbReference type="PANTHER" id="PTHR23264:SF35">
    <property type="entry name" value="CYTOSOLIC FE-S CLUSTER ASSEMBLY FACTOR NUBP1"/>
    <property type="match status" value="1"/>
</dbReference>
<dbReference type="GO" id="GO:0005524">
    <property type="term" value="F:ATP binding"/>
    <property type="evidence" value="ECO:0007669"/>
    <property type="project" value="UniProtKB-KW"/>
</dbReference>
<dbReference type="HAMAP" id="MF_03038">
    <property type="entry name" value="NUBP1"/>
    <property type="match status" value="1"/>
</dbReference>
<evidence type="ECO:0000256" key="4">
    <source>
        <dbReference type="ARBA" id="ARBA00022741"/>
    </source>
</evidence>
<feature type="binding site" evidence="8">
    <location>
        <position position="272"/>
    </location>
    <ligand>
        <name>[4Fe-4S] cluster</name>
        <dbReference type="ChEBI" id="CHEBI:49883"/>
        <label>2</label>
        <note>ligand shared with heterodimeric partner</note>
    </ligand>
</feature>
<evidence type="ECO:0008006" key="11">
    <source>
        <dbReference type="Google" id="ProtNLM"/>
    </source>
</evidence>
<dbReference type="EMBL" id="MU167532">
    <property type="protein sequence ID" value="KAG0139723.1"/>
    <property type="molecule type" value="Genomic_DNA"/>
</dbReference>
<dbReference type="InterPro" id="IPR027417">
    <property type="entry name" value="P-loop_NTPase"/>
</dbReference>
<dbReference type="Pfam" id="PF10609">
    <property type="entry name" value="ParA"/>
    <property type="match status" value="1"/>
</dbReference>
<dbReference type="SUPFAM" id="SSF52540">
    <property type="entry name" value="P-loop containing nucleoside triphosphate hydrolases"/>
    <property type="match status" value="1"/>
</dbReference>
<dbReference type="GO" id="GO:0016226">
    <property type="term" value="P:iron-sulfur cluster assembly"/>
    <property type="evidence" value="ECO:0007669"/>
    <property type="project" value="UniProtKB-UniRule"/>
</dbReference>
<proteinExistence type="inferred from homology"/>
<keyword evidence="4 8" id="KW-0547">Nucleotide-binding</keyword>
<feature type="binding site" evidence="8">
    <location>
        <position position="269"/>
    </location>
    <ligand>
        <name>[4Fe-4S] cluster</name>
        <dbReference type="ChEBI" id="CHEBI:49883"/>
        <label>2</label>
        <note>ligand shared with heterodimeric partner</note>
    </ligand>
</feature>
<accession>A0A9P6N642</accession>
<dbReference type="Gene3D" id="3.40.50.300">
    <property type="entry name" value="P-loop containing nucleotide triphosphate hydrolases"/>
    <property type="match status" value="1"/>
</dbReference>
<reference evidence="9" key="1">
    <citation type="submission" date="2013-11" db="EMBL/GenBank/DDBJ databases">
        <title>Genome sequence of the fusiform rust pathogen reveals effectors for host alternation and coevolution with pine.</title>
        <authorList>
            <consortium name="DOE Joint Genome Institute"/>
            <person name="Smith K."/>
            <person name="Pendleton A."/>
            <person name="Kubisiak T."/>
            <person name="Anderson C."/>
            <person name="Salamov A."/>
            <person name="Aerts A."/>
            <person name="Riley R."/>
            <person name="Clum A."/>
            <person name="Lindquist E."/>
            <person name="Ence D."/>
            <person name="Campbell M."/>
            <person name="Kronenberg Z."/>
            <person name="Feau N."/>
            <person name="Dhillon B."/>
            <person name="Hamelin R."/>
            <person name="Burleigh J."/>
            <person name="Smith J."/>
            <person name="Yandell M."/>
            <person name="Nelson C."/>
            <person name="Grigoriev I."/>
            <person name="Davis J."/>
        </authorList>
    </citation>
    <scope>NUCLEOTIDE SEQUENCE</scope>
    <source>
        <strain evidence="9">G11</strain>
    </source>
</reference>
<gene>
    <name evidence="8" type="primary">NBP35</name>
    <name evidence="9" type="ORF">CROQUDRAFT_666105</name>
</gene>
<dbReference type="InterPro" id="IPR028601">
    <property type="entry name" value="NUBP1/Nbp35"/>
</dbReference>
<organism evidence="9 10">
    <name type="scientific">Cronartium quercuum f. sp. fusiforme G11</name>
    <dbReference type="NCBI Taxonomy" id="708437"/>
    <lineage>
        <taxon>Eukaryota</taxon>
        <taxon>Fungi</taxon>
        <taxon>Dikarya</taxon>
        <taxon>Basidiomycota</taxon>
        <taxon>Pucciniomycotina</taxon>
        <taxon>Pucciniomycetes</taxon>
        <taxon>Pucciniales</taxon>
        <taxon>Coleosporiaceae</taxon>
        <taxon>Cronartium</taxon>
    </lineage>
</organism>
<evidence type="ECO:0000256" key="5">
    <source>
        <dbReference type="ARBA" id="ARBA00022840"/>
    </source>
</evidence>
<evidence type="ECO:0000256" key="6">
    <source>
        <dbReference type="ARBA" id="ARBA00023004"/>
    </source>
</evidence>
<feature type="binding site" evidence="8">
    <location>
        <position position="43"/>
    </location>
    <ligand>
        <name>[4Fe-4S] cluster</name>
        <dbReference type="ChEBI" id="CHEBI:49883"/>
        <label>1</label>
    </ligand>
</feature>
<dbReference type="InterPro" id="IPR033756">
    <property type="entry name" value="YlxH/NBP35"/>
</dbReference>
<keyword evidence="3 8" id="KW-0479">Metal-binding</keyword>
<comment type="similarity">
    <text evidence="8">Belongs to the Mrp/NBP35 ATP-binding proteins family. NUBP1/NBP35 subfamily.</text>
</comment>
<keyword evidence="10" id="KW-1185">Reference proteome</keyword>
<name>A0A9P6N642_9BASI</name>
<dbReference type="FunFam" id="3.40.50.300:FF:001759">
    <property type="entry name" value="Cytosolic Fe-S cluster assembly factor NUBP1 homolog"/>
    <property type="match status" value="1"/>
</dbReference>
<dbReference type="CDD" id="cd02037">
    <property type="entry name" value="Mrp_NBP35"/>
    <property type="match status" value="1"/>
</dbReference>
<dbReference type="GO" id="GO:0005829">
    <property type="term" value="C:cytosol"/>
    <property type="evidence" value="ECO:0007669"/>
    <property type="project" value="TreeGrafter"/>
</dbReference>
<protein>
    <recommendedName>
        <fullName evidence="11">Cytosolic Fe-S cluster assembly factor NBP35</fullName>
    </recommendedName>
</protein>
<evidence type="ECO:0000256" key="8">
    <source>
        <dbReference type="HAMAP-Rule" id="MF_03038"/>
    </source>
</evidence>
<evidence type="ECO:0000313" key="10">
    <source>
        <dbReference type="Proteomes" id="UP000886653"/>
    </source>
</evidence>
<evidence type="ECO:0000313" key="9">
    <source>
        <dbReference type="EMBL" id="KAG0139723.1"/>
    </source>
</evidence>